<protein>
    <submittedName>
        <fullName evidence="2">Uncharacterized protein</fullName>
    </submittedName>
</protein>
<sequence>MSQNLNEPWLCGLFAKQVELDKNNCSDGRRLQLTRFQEANERIPVTCEVSDRYNYMRAGLTRKSTKAFKRSMKKDIKSMEGVVIQVKTFQLKLYNHDKSERRKGKQPDCPERISKVNKSQFWMLITSFSYLGGEGNAIFDQPRYIDNDPRVAEKLLLLAAKKPKSERVIQNHASHDQAPDKSTQADGSSPAAAVEGGKGGFRHARKRRHCESGVASARESDAHGVVGRLPAMDAAEDVWTCVSLWQTVSIQATCVPAMPIYGMHGERRPFAAGASAQTHNAGSNACAQFGRVQAPSMGVPCGQPQMPPAAAAARSTLGGLLISKRSQLVPASDVMEKMYGSMSSPLTEPLYDMGHGTDSERIDAGQLLEKL</sequence>
<evidence type="ECO:0000313" key="2">
    <source>
        <dbReference type="EMBL" id="KAJ2845656.1"/>
    </source>
</evidence>
<feature type="compositionally biased region" description="Basic residues" evidence="1">
    <location>
        <begin position="200"/>
        <end position="209"/>
    </location>
</feature>
<keyword evidence="3" id="KW-1185">Reference proteome</keyword>
<gene>
    <name evidence="2" type="ORF">IWW36_004692</name>
</gene>
<dbReference type="EMBL" id="JANBUW010000745">
    <property type="protein sequence ID" value="KAJ2845656.1"/>
    <property type="molecule type" value="Genomic_DNA"/>
</dbReference>
<dbReference type="Proteomes" id="UP001139887">
    <property type="component" value="Unassembled WGS sequence"/>
</dbReference>
<proteinExistence type="predicted"/>
<reference evidence="2" key="1">
    <citation type="submission" date="2022-07" db="EMBL/GenBank/DDBJ databases">
        <title>Phylogenomic reconstructions and comparative analyses of Kickxellomycotina fungi.</title>
        <authorList>
            <person name="Reynolds N.K."/>
            <person name="Stajich J.E."/>
            <person name="Barry K."/>
            <person name="Grigoriev I.V."/>
            <person name="Crous P."/>
            <person name="Smith M.E."/>
        </authorList>
    </citation>
    <scope>NUCLEOTIDE SEQUENCE</scope>
    <source>
        <strain evidence="2">NRRL 1566</strain>
    </source>
</reference>
<comment type="caution">
    <text evidence="2">The sequence shown here is derived from an EMBL/GenBank/DDBJ whole genome shotgun (WGS) entry which is preliminary data.</text>
</comment>
<accession>A0A9W8IA97</accession>
<dbReference type="OrthoDB" id="5537541at2759"/>
<feature type="compositionally biased region" description="Basic and acidic residues" evidence="1">
    <location>
        <begin position="166"/>
        <end position="179"/>
    </location>
</feature>
<evidence type="ECO:0000256" key="1">
    <source>
        <dbReference type="SAM" id="MobiDB-lite"/>
    </source>
</evidence>
<feature type="region of interest" description="Disordered" evidence="1">
    <location>
        <begin position="166"/>
        <end position="216"/>
    </location>
</feature>
<organism evidence="2 3">
    <name type="scientific">Coemansia brasiliensis</name>
    <dbReference type="NCBI Taxonomy" id="2650707"/>
    <lineage>
        <taxon>Eukaryota</taxon>
        <taxon>Fungi</taxon>
        <taxon>Fungi incertae sedis</taxon>
        <taxon>Zoopagomycota</taxon>
        <taxon>Kickxellomycotina</taxon>
        <taxon>Kickxellomycetes</taxon>
        <taxon>Kickxellales</taxon>
        <taxon>Kickxellaceae</taxon>
        <taxon>Coemansia</taxon>
    </lineage>
</organism>
<dbReference type="AlphaFoldDB" id="A0A9W8IA97"/>
<name>A0A9W8IA97_9FUNG</name>
<evidence type="ECO:0000313" key="3">
    <source>
        <dbReference type="Proteomes" id="UP001139887"/>
    </source>
</evidence>